<dbReference type="EMBL" id="JALJYF010000001">
    <property type="protein sequence ID" value="MCP1727208.1"/>
    <property type="molecule type" value="Genomic_DNA"/>
</dbReference>
<accession>A0ABT1GAD0</accession>
<protein>
    <submittedName>
        <fullName evidence="16">Outer membrane receptor for ferrienterochelin and colicins</fullName>
    </submittedName>
</protein>
<evidence type="ECO:0000256" key="10">
    <source>
        <dbReference type="PROSITE-ProRule" id="PRU01360"/>
    </source>
</evidence>
<keyword evidence="8 10" id="KW-0472">Membrane</keyword>
<dbReference type="CDD" id="cd01347">
    <property type="entry name" value="ligand_gated_channel"/>
    <property type="match status" value="1"/>
</dbReference>
<evidence type="ECO:0000259" key="14">
    <source>
        <dbReference type="Pfam" id="PF00593"/>
    </source>
</evidence>
<evidence type="ECO:0000313" key="17">
    <source>
        <dbReference type="Proteomes" id="UP001523550"/>
    </source>
</evidence>
<dbReference type="Gene3D" id="2.40.170.20">
    <property type="entry name" value="TonB-dependent receptor, beta-barrel domain"/>
    <property type="match status" value="1"/>
</dbReference>
<evidence type="ECO:0000256" key="7">
    <source>
        <dbReference type="ARBA" id="ARBA00023077"/>
    </source>
</evidence>
<dbReference type="InterPro" id="IPR012910">
    <property type="entry name" value="Plug_dom"/>
</dbReference>
<feature type="signal peptide" evidence="13">
    <location>
        <begin position="1"/>
        <end position="26"/>
    </location>
</feature>
<dbReference type="InterPro" id="IPR000531">
    <property type="entry name" value="Beta-barrel_TonB"/>
</dbReference>
<evidence type="ECO:0000256" key="9">
    <source>
        <dbReference type="ARBA" id="ARBA00023237"/>
    </source>
</evidence>
<dbReference type="InterPro" id="IPR036942">
    <property type="entry name" value="Beta-barrel_TonB_sf"/>
</dbReference>
<dbReference type="InterPro" id="IPR037066">
    <property type="entry name" value="Plug_dom_sf"/>
</dbReference>
<feature type="short sequence motif" description="TonB box" evidence="11">
    <location>
        <begin position="34"/>
        <end position="40"/>
    </location>
</feature>
<evidence type="ECO:0000256" key="8">
    <source>
        <dbReference type="ARBA" id="ARBA00023136"/>
    </source>
</evidence>
<evidence type="ECO:0000256" key="4">
    <source>
        <dbReference type="ARBA" id="ARBA00022692"/>
    </source>
</evidence>
<evidence type="ECO:0000256" key="1">
    <source>
        <dbReference type="ARBA" id="ARBA00004571"/>
    </source>
</evidence>
<evidence type="ECO:0000256" key="5">
    <source>
        <dbReference type="ARBA" id="ARBA00022729"/>
    </source>
</evidence>
<comment type="subcellular location">
    <subcellularLocation>
        <location evidence="1 10">Cell outer membrane</location>
        <topology evidence="1 10">Multi-pass membrane protein</topology>
    </subcellularLocation>
</comment>
<dbReference type="InterPro" id="IPR010916">
    <property type="entry name" value="TonB_box_CS"/>
</dbReference>
<dbReference type="RefSeq" id="WP_253446745.1">
    <property type="nucleotide sequence ID" value="NZ_JALJYF010000001.1"/>
</dbReference>
<feature type="chain" id="PRO_5047371566" evidence="13">
    <location>
        <begin position="27"/>
        <end position="641"/>
    </location>
</feature>
<dbReference type="SUPFAM" id="SSF56935">
    <property type="entry name" value="Porins"/>
    <property type="match status" value="1"/>
</dbReference>
<feature type="domain" description="TonB-dependent receptor-like beta-barrel" evidence="14">
    <location>
        <begin position="229"/>
        <end position="610"/>
    </location>
</feature>
<keyword evidence="17" id="KW-1185">Reference proteome</keyword>
<evidence type="ECO:0000256" key="11">
    <source>
        <dbReference type="PROSITE-ProRule" id="PRU10143"/>
    </source>
</evidence>
<keyword evidence="5 13" id="KW-0732">Signal</keyword>
<dbReference type="PANTHER" id="PTHR30069">
    <property type="entry name" value="TONB-DEPENDENT OUTER MEMBRANE RECEPTOR"/>
    <property type="match status" value="1"/>
</dbReference>
<evidence type="ECO:0000256" key="3">
    <source>
        <dbReference type="ARBA" id="ARBA00022452"/>
    </source>
</evidence>
<keyword evidence="4 10" id="KW-0812">Transmembrane</keyword>
<gene>
    <name evidence="16" type="ORF">J2T60_001173</name>
</gene>
<evidence type="ECO:0000256" key="6">
    <source>
        <dbReference type="ARBA" id="ARBA00023065"/>
    </source>
</evidence>
<dbReference type="PROSITE" id="PS00430">
    <property type="entry name" value="TONB_DEPENDENT_REC_1"/>
    <property type="match status" value="1"/>
</dbReference>
<evidence type="ECO:0000256" key="13">
    <source>
        <dbReference type="SAM" id="SignalP"/>
    </source>
</evidence>
<name>A0ABT1GAD0_9GAMM</name>
<comment type="similarity">
    <text evidence="10 12">Belongs to the TonB-dependent receptor family.</text>
</comment>
<evidence type="ECO:0000256" key="2">
    <source>
        <dbReference type="ARBA" id="ARBA00022448"/>
    </source>
</evidence>
<proteinExistence type="inferred from homology"/>
<feature type="domain" description="TonB-dependent receptor plug" evidence="15">
    <location>
        <begin position="46"/>
        <end position="156"/>
    </location>
</feature>
<dbReference type="Pfam" id="PF00593">
    <property type="entry name" value="TonB_dep_Rec_b-barrel"/>
    <property type="match status" value="1"/>
</dbReference>
<keyword evidence="7 11" id="KW-0798">TonB box</keyword>
<dbReference type="InterPro" id="IPR039426">
    <property type="entry name" value="TonB-dep_rcpt-like"/>
</dbReference>
<keyword evidence="3 10" id="KW-1134">Transmembrane beta strand</keyword>
<dbReference type="Gene3D" id="2.170.130.10">
    <property type="entry name" value="TonB-dependent receptor, plug domain"/>
    <property type="match status" value="1"/>
</dbReference>
<reference evidence="16 17" key="1">
    <citation type="submission" date="2022-03" db="EMBL/GenBank/DDBJ databases">
        <title>Genomic Encyclopedia of Type Strains, Phase III (KMG-III): the genomes of soil and plant-associated and newly described type strains.</title>
        <authorList>
            <person name="Whitman W."/>
        </authorList>
    </citation>
    <scope>NUCLEOTIDE SEQUENCE [LARGE SCALE GENOMIC DNA]</scope>
    <source>
        <strain evidence="16 17">BSker1</strain>
    </source>
</reference>
<dbReference type="Proteomes" id="UP001523550">
    <property type="component" value="Unassembled WGS sequence"/>
</dbReference>
<keyword evidence="16" id="KW-0675">Receptor</keyword>
<dbReference type="PROSITE" id="PS52016">
    <property type="entry name" value="TONB_DEPENDENT_REC_3"/>
    <property type="match status" value="1"/>
</dbReference>
<dbReference type="Pfam" id="PF07715">
    <property type="entry name" value="Plug"/>
    <property type="match status" value="1"/>
</dbReference>
<organism evidence="16 17">
    <name type="scientific">Natronospira proteinivora</name>
    <dbReference type="NCBI Taxonomy" id="1807133"/>
    <lineage>
        <taxon>Bacteria</taxon>
        <taxon>Pseudomonadati</taxon>
        <taxon>Pseudomonadota</taxon>
        <taxon>Gammaproteobacteria</taxon>
        <taxon>Natronospirales</taxon>
        <taxon>Natronospiraceae</taxon>
        <taxon>Natronospira</taxon>
    </lineage>
</organism>
<sequence>MPYENRRFITALACAGSFLAPGPVLADAGAELDSIVVTATRSEQPQAEAPAGTTVISRQQIEALSGAGDLNDILRQVPGISVQGEGREGRSTVRVRGLEGEHTLFLVDGRRMPNTDAAFAHSDFRSRPLPLSAIERIEVIRGPMSGLYGADAMGGVINIITRRPTDAGAAGEGSLRLGTAERGGNEARLDTALGLRDSQDRALLLAFEGNDRAASPHPDRLGDEVEARRDQVAIADLQLPLGRTQNLGFRARAGLDDRDFQNAPGDTREQEVRQSELGISWDGDFGGTHLAFDAYDSTSRLERTSDPDHQPRRLGDQVGEGRIIQGWGMNQTLTAGMEYRRETLSDPNNLPDEESAEHRRLYFQNASRFMNDRLLVTAGATHLNHSRFDAVTSPRVSASWGLSEGWHVKGAYGEAFSTPQLHQLSEDYLSIGIGRPFDIIGNPDLEPETSEGMEVGLIREGNTFQAGVVLFRNNIEQLIETTCIENCEGPPTVGPARIRQYVNVDRARTEGSELFFQYRLSAEWEVEMNHTYLRAKDLDTDERLNGRPRHNVHARIGWQPLDNLGFDIDARYTGPQQFDGDDAPGYTLLGLRSRGQLSDAWRWAAGVENLADIRLESRSPTFNYTERGRFLFGRLTYRFGG</sequence>
<dbReference type="PANTHER" id="PTHR30069:SF53">
    <property type="entry name" value="COLICIN I RECEPTOR-RELATED"/>
    <property type="match status" value="1"/>
</dbReference>
<evidence type="ECO:0000313" key="16">
    <source>
        <dbReference type="EMBL" id="MCP1727208.1"/>
    </source>
</evidence>
<keyword evidence="6" id="KW-0406">Ion transport</keyword>
<keyword evidence="2 10" id="KW-0813">Transport</keyword>
<evidence type="ECO:0000256" key="12">
    <source>
        <dbReference type="RuleBase" id="RU003357"/>
    </source>
</evidence>
<comment type="caution">
    <text evidence="16">The sequence shown here is derived from an EMBL/GenBank/DDBJ whole genome shotgun (WGS) entry which is preliminary data.</text>
</comment>
<evidence type="ECO:0000259" key="15">
    <source>
        <dbReference type="Pfam" id="PF07715"/>
    </source>
</evidence>
<keyword evidence="9 10" id="KW-0998">Cell outer membrane</keyword>